<proteinExistence type="predicted"/>
<feature type="transmembrane region" description="Helical" evidence="1">
    <location>
        <begin position="50"/>
        <end position="68"/>
    </location>
</feature>
<evidence type="ECO:0000256" key="1">
    <source>
        <dbReference type="SAM" id="Phobius"/>
    </source>
</evidence>
<reference evidence="2 3" key="1">
    <citation type="submission" date="2019-03" db="EMBL/GenBank/DDBJ databases">
        <title>Genomic Encyclopedia of Type Strains, Phase IV (KMG-IV): sequencing the most valuable type-strain genomes for metagenomic binning, comparative biology and taxonomic classification.</title>
        <authorList>
            <person name="Goeker M."/>
        </authorList>
    </citation>
    <scope>NUCLEOTIDE SEQUENCE [LARGE SCALE GENOMIC DNA]</scope>
    <source>
        <strain evidence="2 3">DSM 45707</strain>
    </source>
</reference>
<keyword evidence="1" id="KW-1133">Transmembrane helix</keyword>
<evidence type="ECO:0000313" key="3">
    <source>
        <dbReference type="Proteomes" id="UP000294937"/>
    </source>
</evidence>
<protein>
    <submittedName>
        <fullName evidence="2">Uncharacterized protein</fullName>
    </submittedName>
</protein>
<sequence length="122" mass="13990">MLVFRGRAPFKPKYGTIGGRSLIPFHLLILLLFLGLGLFFLFFTTSYMEAVHYLLIALYLYISLFELLGKPFARWIYLLTMVLLVGDGMLNMFVFSTGLLSGIFSFFLAFLAWKSAQRLKNV</sequence>
<evidence type="ECO:0000313" key="2">
    <source>
        <dbReference type="EMBL" id="TCS95865.1"/>
    </source>
</evidence>
<gene>
    <name evidence="2" type="ORF">EDD58_102447</name>
</gene>
<organism evidence="2 3">
    <name type="scientific">Hazenella coriacea</name>
    <dbReference type="NCBI Taxonomy" id="1179467"/>
    <lineage>
        <taxon>Bacteria</taxon>
        <taxon>Bacillati</taxon>
        <taxon>Bacillota</taxon>
        <taxon>Bacilli</taxon>
        <taxon>Bacillales</taxon>
        <taxon>Thermoactinomycetaceae</taxon>
        <taxon>Hazenella</taxon>
    </lineage>
</organism>
<name>A0A4R3L9S3_9BACL</name>
<feature type="transmembrane region" description="Helical" evidence="1">
    <location>
        <begin position="21"/>
        <end position="44"/>
    </location>
</feature>
<comment type="caution">
    <text evidence="2">The sequence shown here is derived from an EMBL/GenBank/DDBJ whole genome shotgun (WGS) entry which is preliminary data.</text>
</comment>
<keyword evidence="1" id="KW-0812">Transmembrane</keyword>
<dbReference type="EMBL" id="SMAG01000002">
    <property type="protein sequence ID" value="TCS95865.1"/>
    <property type="molecule type" value="Genomic_DNA"/>
</dbReference>
<keyword evidence="1" id="KW-0472">Membrane</keyword>
<dbReference type="Proteomes" id="UP000294937">
    <property type="component" value="Unassembled WGS sequence"/>
</dbReference>
<dbReference type="AlphaFoldDB" id="A0A4R3L9S3"/>
<accession>A0A4R3L9S3</accession>
<feature type="transmembrane region" description="Helical" evidence="1">
    <location>
        <begin position="99"/>
        <end position="116"/>
    </location>
</feature>
<keyword evidence="3" id="KW-1185">Reference proteome</keyword>